<feature type="compositionally biased region" description="Basic and acidic residues" evidence="1">
    <location>
        <begin position="1"/>
        <end position="17"/>
    </location>
</feature>
<dbReference type="EMBL" id="JBHPON010000001">
    <property type="protein sequence ID" value="MFC6034747.1"/>
    <property type="molecule type" value="Genomic_DNA"/>
</dbReference>
<evidence type="ECO:0000313" key="2">
    <source>
        <dbReference type="EMBL" id="MFC6034747.1"/>
    </source>
</evidence>
<feature type="compositionally biased region" description="Basic and acidic residues" evidence="1">
    <location>
        <begin position="33"/>
        <end position="48"/>
    </location>
</feature>
<protein>
    <submittedName>
        <fullName evidence="2">Uncharacterized protein</fullName>
    </submittedName>
</protein>
<evidence type="ECO:0000256" key="1">
    <source>
        <dbReference type="SAM" id="MobiDB-lite"/>
    </source>
</evidence>
<keyword evidence="3" id="KW-1185">Reference proteome</keyword>
<dbReference type="Proteomes" id="UP001596116">
    <property type="component" value="Unassembled WGS sequence"/>
</dbReference>
<gene>
    <name evidence="2" type="ORF">ACFMB1_04280</name>
</gene>
<comment type="caution">
    <text evidence="2">The sequence shown here is derived from an EMBL/GenBank/DDBJ whole genome shotgun (WGS) entry which is preliminary data.</text>
</comment>
<reference evidence="2 3" key="1">
    <citation type="submission" date="2024-09" db="EMBL/GenBank/DDBJ databases">
        <authorList>
            <person name="Zhang Z.-H."/>
        </authorList>
    </citation>
    <scope>NUCLEOTIDE SEQUENCE [LARGE SCALE GENOMIC DNA]</scope>
    <source>
        <strain evidence="2 3">HHTR114</strain>
    </source>
</reference>
<evidence type="ECO:0000313" key="3">
    <source>
        <dbReference type="Proteomes" id="UP001596116"/>
    </source>
</evidence>
<feature type="region of interest" description="Disordered" evidence="1">
    <location>
        <begin position="1"/>
        <end position="63"/>
    </location>
</feature>
<name>A0ABW1KXI7_9PROT</name>
<sequence length="63" mass="6972">MTRPKTRQESLEEKEYLGEPGAPSQGGVSGGDLQEKIGKKDEEKRASERPAGVTRVRKSDEKE</sequence>
<accession>A0ABW1KXI7</accession>
<proteinExistence type="predicted"/>
<dbReference type="RefSeq" id="WP_379879912.1">
    <property type="nucleotide sequence ID" value="NZ_JBHPON010000001.1"/>
</dbReference>
<organism evidence="2 3">
    <name type="scientific">Hyphococcus aureus</name>
    <dbReference type="NCBI Taxonomy" id="2666033"/>
    <lineage>
        <taxon>Bacteria</taxon>
        <taxon>Pseudomonadati</taxon>
        <taxon>Pseudomonadota</taxon>
        <taxon>Alphaproteobacteria</taxon>
        <taxon>Parvularculales</taxon>
        <taxon>Parvularculaceae</taxon>
        <taxon>Hyphococcus</taxon>
    </lineage>
</organism>